<dbReference type="RefSeq" id="WP_015955039.1">
    <property type="nucleotide sequence ID" value="NC_011729.1"/>
</dbReference>
<evidence type="ECO:0000313" key="3">
    <source>
        <dbReference type="EMBL" id="ACK71442.1"/>
    </source>
</evidence>
<evidence type="ECO:0000256" key="1">
    <source>
        <dbReference type="SAM" id="Coils"/>
    </source>
</evidence>
<keyword evidence="2" id="KW-0472">Membrane</keyword>
<keyword evidence="2" id="KW-0812">Transmembrane</keyword>
<feature type="transmembrane region" description="Helical" evidence="2">
    <location>
        <begin position="270"/>
        <end position="292"/>
    </location>
</feature>
<organism evidence="3 4">
    <name type="scientific">Gloeothece citriformis (strain PCC 7424)</name>
    <name type="common">Cyanothece sp. (strain PCC 7424)</name>
    <dbReference type="NCBI Taxonomy" id="65393"/>
    <lineage>
        <taxon>Bacteria</taxon>
        <taxon>Bacillati</taxon>
        <taxon>Cyanobacteriota</taxon>
        <taxon>Cyanophyceae</taxon>
        <taxon>Oscillatoriophycideae</taxon>
        <taxon>Chroococcales</taxon>
        <taxon>Aphanothecaceae</taxon>
        <taxon>Gloeothece</taxon>
        <taxon>Gloeothece citriformis</taxon>
    </lineage>
</organism>
<reference evidence="4" key="1">
    <citation type="journal article" date="2011" name="MBio">
        <title>Novel metabolic attributes of the genus Cyanothece, comprising a group of unicellular nitrogen-fixing Cyanobacteria.</title>
        <authorList>
            <person name="Bandyopadhyay A."/>
            <person name="Elvitigala T."/>
            <person name="Welsh E."/>
            <person name="Stockel J."/>
            <person name="Liberton M."/>
            <person name="Min H."/>
            <person name="Sherman L.A."/>
            <person name="Pakrasi H.B."/>
        </authorList>
    </citation>
    <scope>NUCLEOTIDE SEQUENCE [LARGE SCALE GENOMIC DNA]</scope>
    <source>
        <strain evidence="4">PCC 7424</strain>
    </source>
</reference>
<keyword evidence="4" id="KW-1185">Reference proteome</keyword>
<evidence type="ECO:0008006" key="5">
    <source>
        <dbReference type="Google" id="ProtNLM"/>
    </source>
</evidence>
<dbReference type="Gene3D" id="1.20.1170.10">
    <property type="match status" value="1"/>
</dbReference>
<dbReference type="OrthoDB" id="6844944at2"/>
<dbReference type="NCBIfam" id="NF033928">
    <property type="entry name" value="alph_xenorhab_A"/>
    <property type="match status" value="1"/>
</dbReference>
<gene>
    <name evidence="3" type="ordered locus">PCC7424_3040</name>
</gene>
<feature type="coiled-coil region" evidence="1">
    <location>
        <begin position="171"/>
        <end position="201"/>
    </location>
</feature>
<keyword evidence="1" id="KW-0175">Coiled coil</keyword>
<dbReference type="EMBL" id="CP001291">
    <property type="protein sequence ID" value="ACK71442.1"/>
    <property type="molecule type" value="Genomic_DNA"/>
</dbReference>
<protein>
    <recommendedName>
        <fullName evidence="5">Alpha-xenorhabdolysin family binary toxin subunit A</fullName>
    </recommendedName>
</protein>
<proteinExistence type="predicted"/>
<dbReference type="SUPFAM" id="SSF58100">
    <property type="entry name" value="Bacterial hemolysins"/>
    <property type="match status" value="1"/>
</dbReference>
<feature type="coiled-coil region" evidence="1">
    <location>
        <begin position="239"/>
        <end position="323"/>
    </location>
</feature>
<keyword evidence="2" id="KW-1133">Transmembrane helix</keyword>
<dbReference type="KEGG" id="cyc:PCC7424_3040"/>
<dbReference type="CDD" id="cd22657">
    <property type="entry name" value="ClyA_XaxA-like"/>
    <property type="match status" value="1"/>
</dbReference>
<name>B7KB86_GLOC7</name>
<dbReference type="eggNOG" id="ENOG502Z9TD">
    <property type="taxonomic scope" value="Bacteria"/>
</dbReference>
<dbReference type="AlphaFoldDB" id="B7KB86"/>
<sequence length="420" mass="47406">MPIKTITEAQIKAFNDTGIEYEYLIDAKQVANELLKLATGQHPEASPSAGLVLDTEGILQIKRYEKKGLSLPDTREEVYTYLGEYESEIQGLTNADLLDSFVSIKTHAGTWARIQDKIIKTAINLDVFADEMLDDGGRANEFLEQILLEYSELMDLDPEKLEDPAYIQEILESLDVDANVAEEQALRLEATKRTIDNLVEKTEGYYQETNGLLTELLTFRDELTARSDDVAAKETLCDQLHLEEEVEAKKEEVRRLKGRLKELNEQYDQYVTYALAGLAGGLIGVTITGSIFGKKAEDTRKEIKEVEGQIKTIENEIDQLSRMLYAVQSLDNTFEGLYTVMIQAEKGVSQLVTVWTTIKEYLQSSYDACQAIVHAPDVLDLWINLEDAVEPWNEVKGNAALVTQQFNDALDQWEQEVNQS</sequence>
<accession>B7KB86</accession>
<dbReference type="HOGENOM" id="CLU_055435_1_0_3"/>
<evidence type="ECO:0000256" key="2">
    <source>
        <dbReference type="SAM" id="Phobius"/>
    </source>
</evidence>
<evidence type="ECO:0000313" key="4">
    <source>
        <dbReference type="Proteomes" id="UP000002384"/>
    </source>
</evidence>
<dbReference type="Proteomes" id="UP000002384">
    <property type="component" value="Chromosome"/>
</dbReference>